<feature type="coiled-coil region" evidence="1">
    <location>
        <begin position="97"/>
        <end position="131"/>
    </location>
</feature>
<keyword evidence="2" id="KW-0812">Transmembrane</keyword>
<keyword evidence="4" id="KW-1185">Reference proteome</keyword>
<dbReference type="STRING" id="1058.SAMN05421783_10799"/>
<evidence type="ECO:0000256" key="1">
    <source>
        <dbReference type="SAM" id="Coils"/>
    </source>
</evidence>
<sequence length="153" mass="16847">MPDSYAGSHSAVASPPRPSLGTLMAGTTLACLLSAYFLVDTLLLRQPVTQTTASGKDYVLRLYEPTQAAPHLRATGARLIASITKAKEEAVVLRAEIADRRAREQEYRSEVEELQEQLAVAERMLTELKVEIEELPQAFNDTYALRSESAPSR</sequence>
<name>A0A1H2VN91_THIRO</name>
<keyword evidence="1" id="KW-0175">Coiled coil</keyword>
<keyword evidence="2" id="KW-0472">Membrane</keyword>
<organism evidence="3 4">
    <name type="scientific">Thiocapsa roseopersicina</name>
    <dbReference type="NCBI Taxonomy" id="1058"/>
    <lineage>
        <taxon>Bacteria</taxon>
        <taxon>Pseudomonadati</taxon>
        <taxon>Pseudomonadota</taxon>
        <taxon>Gammaproteobacteria</taxon>
        <taxon>Chromatiales</taxon>
        <taxon>Chromatiaceae</taxon>
        <taxon>Thiocapsa</taxon>
    </lineage>
</organism>
<dbReference type="EMBL" id="FNNZ01000007">
    <property type="protein sequence ID" value="SDW69845.1"/>
    <property type="molecule type" value="Genomic_DNA"/>
</dbReference>
<evidence type="ECO:0000313" key="4">
    <source>
        <dbReference type="Proteomes" id="UP000198816"/>
    </source>
</evidence>
<reference evidence="4" key="1">
    <citation type="submission" date="2016-10" db="EMBL/GenBank/DDBJ databases">
        <authorList>
            <person name="Varghese N."/>
            <person name="Submissions S."/>
        </authorList>
    </citation>
    <scope>NUCLEOTIDE SEQUENCE [LARGE SCALE GENOMIC DNA]</scope>
    <source>
        <strain evidence="4">DSM 217</strain>
    </source>
</reference>
<dbReference type="Proteomes" id="UP000198816">
    <property type="component" value="Unassembled WGS sequence"/>
</dbReference>
<accession>A0A1H2VN91</accession>
<gene>
    <name evidence="3" type="ORF">SAMN05421783_10799</name>
</gene>
<dbReference type="OrthoDB" id="5767169at2"/>
<dbReference type="AlphaFoldDB" id="A0A1H2VN91"/>
<evidence type="ECO:0000313" key="3">
    <source>
        <dbReference type="EMBL" id="SDW69845.1"/>
    </source>
</evidence>
<feature type="transmembrane region" description="Helical" evidence="2">
    <location>
        <begin position="20"/>
        <end position="39"/>
    </location>
</feature>
<keyword evidence="2" id="KW-1133">Transmembrane helix</keyword>
<protein>
    <submittedName>
        <fullName evidence="3">Uncharacterized protein</fullName>
    </submittedName>
</protein>
<evidence type="ECO:0000256" key="2">
    <source>
        <dbReference type="SAM" id="Phobius"/>
    </source>
</evidence>
<dbReference type="RefSeq" id="WP_093030595.1">
    <property type="nucleotide sequence ID" value="NZ_FNNZ01000007.1"/>
</dbReference>
<proteinExistence type="predicted"/>